<dbReference type="Gene3D" id="1.10.606.10">
    <property type="entry name" value="Vanadium-containing Chloroperoxidase, domain 2"/>
    <property type="match status" value="1"/>
</dbReference>
<dbReference type="EMBL" id="HG002282">
    <property type="protein sequence ID" value="CDF40945.1"/>
    <property type="molecule type" value="Genomic_DNA"/>
</dbReference>
<dbReference type="PhylomeDB" id="R7QUC0"/>
<dbReference type="GO" id="GO:0004601">
    <property type="term" value="F:peroxidase activity"/>
    <property type="evidence" value="ECO:0007669"/>
    <property type="project" value="InterPro"/>
</dbReference>
<evidence type="ECO:0008006" key="3">
    <source>
        <dbReference type="Google" id="ProtNLM"/>
    </source>
</evidence>
<sequence>MSVARRQARKQEAFQTRVAAARLARDRDHQVFEPNGEEDRYFRPNSQILSYLGSYTKGLPHNRRTALVTSPNHFVRFVRAIDSGEPADFIKVPLGPRPALEFESEEECRAANLFKSGIAGRNNTFPSSCLRAWESMGAGLVFDLEGPDAQAVGMPPAPTLDSDELVAEISEVYWMALLRDVRFTDFTNPGPIGRAVNTLNRTTWIRAARDPPDSLTPQERARLRGPFNPSNIFRGTLPGDDVGPYLSQFLLVGTEGIGGAQDRADGFISYGAHRIDQRVRHATKELDYMTSWEAFLDVQNGADVAGRDTFESGSDAFRFITTPRDLATYVHFDALYQAYLNACLIMLDSGVKFDKGIPFGEPDFKDHQQGFAHFGGPHILSLVTEVATRALKAVRFQKFNTHRRLRPEAVGGLIERFNSNPDDPQFQDVKPLFEALDEDMMRRVARHNREQNQGSDFGMPRADDFNPAGDTLETMLLPMAFPEGSPMHPSYGAGHATVAGACVTVLKAFFQHDTELDFCFVPSNDGSRLVDASHNMNKKLTVEGELNKVCSNISIGRNWAGVHYFTDYIESILLGEQIALGILEEQMLTFPETFTMTVPLFSGELKVLRST</sequence>
<protein>
    <recommendedName>
        <fullName evidence="3">Vanadium-dependent bromoperoxidase, vBPO</fullName>
    </recommendedName>
</protein>
<dbReference type="AlphaFoldDB" id="R7QUC0"/>
<dbReference type="SUPFAM" id="SSF48317">
    <property type="entry name" value="Acid phosphatase/Vanadium-dependent haloperoxidase"/>
    <property type="match status" value="1"/>
</dbReference>
<dbReference type="GeneID" id="17318957"/>
<reference evidence="2" key="1">
    <citation type="journal article" date="2013" name="Proc. Natl. Acad. Sci. U.S.A.">
        <title>Genome structure and metabolic features in the red seaweed Chondrus crispus shed light on evolution of the Archaeplastida.</title>
        <authorList>
            <person name="Collen J."/>
            <person name="Porcel B."/>
            <person name="Carre W."/>
            <person name="Ball S.G."/>
            <person name="Chaparro C."/>
            <person name="Tonon T."/>
            <person name="Barbeyron T."/>
            <person name="Michel G."/>
            <person name="Noel B."/>
            <person name="Valentin K."/>
            <person name="Elias M."/>
            <person name="Artiguenave F."/>
            <person name="Arun A."/>
            <person name="Aury J.M."/>
            <person name="Barbosa-Neto J.F."/>
            <person name="Bothwell J.H."/>
            <person name="Bouget F.Y."/>
            <person name="Brillet L."/>
            <person name="Cabello-Hurtado F."/>
            <person name="Capella-Gutierrez S."/>
            <person name="Charrier B."/>
            <person name="Cladiere L."/>
            <person name="Cock J.M."/>
            <person name="Coelho S.M."/>
            <person name="Colleoni C."/>
            <person name="Czjzek M."/>
            <person name="Da Silva C."/>
            <person name="Delage L."/>
            <person name="Denoeud F."/>
            <person name="Deschamps P."/>
            <person name="Dittami S.M."/>
            <person name="Gabaldon T."/>
            <person name="Gachon C.M."/>
            <person name="Groisillier A."/>
            <person name="Herve C."/>
            <person name="Jabbari K."/>
            <person name="Katinka M."/>
            <person name="Kloareg B."/>
            <person name="Kowalczyk N."/>
            <person name="Labadie K."/>
            <person name="Leblanc C."/>
            <person name="Lopez P.J."/>
            <person name="McLachlan D.H."/>
            <person name="Meslet-Cladiere L."/>
            <person name="Moustafa A."/>
            <person name="Nehr Z."/>
            <person name="Nyvall Collen P."/>
            <person name="Panaud O."/>
            <person name="Partensky F."/>
            <person name="Poulain J."/>
            <person name="Rensing S.A."/>
            <person name="Rousvoal S."/>
            <person name="Samson G."/>
            <person name="Symeonidi A."/>
            <person name="Weissenbach J."/>
            <person name="Zambounis A."/>
            <person name="Wincker P."/>
            <person name="Boyen C."/>
        </authorList>
    </citation>
    <scope>NUCLEOTIDE SEQUENCE [LARGE SCALE GENOMIC DNA]</scope>
    <source>
        <strain evidence="2">cv. Stackhouse</strain>
    </source>
</reference>
<proteinExistence type="predicted"/>
<dbReference type="CDD" id="cd03398">
    <property type="entry name" value="PAP2_haloperoxidase"/>
    <property type="match status" value="1"/>
</dbReference>
<accession>R7QUC0</accession>
<dbReference type="Proteomes" id="UP000012073">
    <property type="component" value="Unassembled WGS sequence"/>
</dbReference>
<evidence type="ECO:0000313" key="1">
    <source>
        <dbReference type="EMBL" id="CDF40945.1"/>
    </source>
</evidence>
<evidence type="ECO:0000313" key="2">
    <source>
        <dbReference type="Proteomes" id="UP000012073"/>
    </source>
</evidence>
<dbReference type="PANTHER" id="PTHR34599:SF1">
    <property type="entry name" value="PHOSPHATIDIC ACID PHOSPHATASE TYPE 2_HALOPEROXIDASE DOMAIN-CONTAINING PROTEIN"/>
    <property type="match status" value="1"/>
</dbReference>
<keyword evidence="2" id="KW-1185">Reference proteome</keyword>
<gene>
    <name evidence="1" type="ORF">CHC_T00000904001</name>
</gene>
<dbReference type="InterPro" id="IPR016119">
    <property type="entry name" value="Br/Cl_peroxidase_C"/>
</dbReference>
<dbReference type="InterPro" id="IPR036938">
    <property type="entry name" value="PAP2/HPO_sf"/>
</dbReference>
<dbReference type="KEGG" id="ccp:CHC_T00000904001"/>
<dbReference type="Gramene" id="CDF40945">
    <property type="protein sequence ID" value="CDF40945"/>
    <property type="gene ID" value="CHC_T00000904001"/>
</dbReference>
<dbReference type="RefSeq" id="XP_005711239.1">
    <property type="nucleotide sequence ID" value="XM_005711182.1"/>
</dbReference>
<dbReference type="InterPro" id="IPR052559">
    <property type="entry name" value="V-haloperoxidase"/>
</dbReference>
<name>R7QUC0_CHOCR</name>
<dbReference type="OrthoDB" id="2998at2759"/>
<organism evidence="1 2">
    <name type="scientific">Chondrus crispus</name>
    <name type="common">Carrageen Irish moss</name>
    <name type="synonym">Polymorpha crispa</name>
    <dbReference type="NCBI Taxonomy" id="2769"/>
    <lineage>
        <taxon>Eukaryota</taxon>
        <taxon>Rhodophyta</taxon>
        <taxon>Florideophyceae</taxon>
        <taxon>Rhodymeniophycidae</taxon>
        <taxon>Gigartinales</taxon>
        <taxon>Gigartinaceae</taxon>
        <taxon>Chondrus</taxon>
    </lineage>
</organism>
<dbReference type="PANTHER" id="PTHR34599">
    <property type="entry name" value="PEROXIDASE-RELATED"/>
    <property type="match status" value="1"/>
</dbReference>